<dbReference type="PANTHER" id="PTHR14207:SF0">
    <property type="entry name" value="3-BETA-HYDROXYSTEROID-DELTA(8),DELTA(7)-ISOMERASE"/>
    <property type="match status" value="1"/>
</dbReference>
<evidence type="ECO:0000256" key="11">
    <source>
        <dbReference type="ARBA" id="ARBA00023221"/>
    </source>
</evidence>
<keyword evidence="4 13" id="KW-0812">Transmembrane</keyword>
<evidence type="ECO:0000259" key="14">
    <source>
        <dbReference type="PROSITE" id="PS51751"/>
    </source>
</evidence>
<keyword evidence="5" id="KW-0752">Steroid biosynthesis</keyword>
<dbReference type="InterPro" id="IPR033118">
    <property type="entry name" value="EXPERA"/>
</dbReference>
<protein>
    <recommendedName>
        <fullName evidence="14">EXPERA domain-containing protein</fullName>
    </recommendedName>
</protein>
<keyword evidence="9 13" id="KW-0472">Membrane</keyword>
<evidence type="ECO:0000256" key="13">
    <source>
        <dbReference type="PROSITE-ProRule" id="PRU01087"/>
    </source>
</evidence>
<evidence type="ECO:0000256" key="3">
    <source>
        <dbReference type="ARBA" id="ARBA00022516"/>
    </source>
</evidence>
<keyword evidence="6 13" id="KW-1133">Transmembrane helix</keyword>
<evidence type="ECO:0000256" key="7">
    <source>
        <dbReference type="ARBA" id="ARBA00023011"/>
    </source>
</evidence>
<accession>A0ABU6VXP1</accession>
<evidence type="ECO:0000256" key="4">
    <source>
        <dbReference type="ARBA" id="ARBA00022692"/>
    </source>
</evidence>
<evidence type="ECO:0000256" key="6">
    <source>
        <dbReference type="ARBA" id="ARBA00022989"/>
    </source>
</evidence>
<keyword evidence="8" id="KW-0443">Lipid metabolism</keyword>
<dbReference type="EMBL" id="JASCZI010152721">
    <property type="protein sequence ID" value="MED6176583.1"/>
    <property type="molecule type" value="Genomic_DNA"/>
</dbReference>
<keyword evidence="10" id="KW-1207">Sterol metabolism</keyword>
<evidence type="ECO:0000256" key="10">
    <source>
        <dbReference type="ARBA" id="ARBA00023166"/>
    </source>
</evidence>
<sequence length="324" mass="35901">MRGPGISHQPEHATKNGYLISKEKRTPQPKAPNFPASTIPFLSLHSHLTTRKLHGCTTGPPPSATACPVTVLLRRVVVSSSFVSSWSVAPWSVLLCLRPPPVTVLLCFRPPLVPSPCCSASALRFVVHCDCHSVVALMSQCCNRVNWRFDFEFDKHSQHSRVIAVRLIYKLKLFSFCLSFTVPSLNKKKKLRRIWLQKVTLTLQGTCTFSVTFHAPSLSQTFSLSSHSSPSSSFLSLGSSQGGNRRTDRLLMCWWAFTGLTHIIVEGYFVFAPEFYKDKTGFYLAEVWKEYSKGDSRYAGRDAGIVSIEGLTAVFGGPASLLAV</sequence>
<organism evidence="15 16">
    <name type="scientific">Stylosanthes scabra</name>
    <dbReference type="NCBI Taxonomy" id="79078"/>
    <lineage>
        <taxon>Eukaryota</taxon>
        <taxon>Viridiplantae</taxon>
        <taxon>Streptophyta</taxon>
        <taxon>Embryophyta</taxon>
        <taxon>Tracheophyta</taxon>
        <taxon>Spermatophyta</taxon>
        <taxon>Magnoliopsida</taxon>
        <taxon>eudicotyledons</taxon>
        <taxon>Gunneridae</taxon>
        <taxon>Pentapetalae</taxon>
        <taxon>rosids</taxon>
        <taxon>fabids</taxon>
        <taxon>Fabales</taxon>
        <taxon>Fabaceae</taxon>
        <taxon>Papilionoideae</taxon>
        <taxon>50 kb inversion clade</taxon>
        <taxon>dalbergioids sensu lato</taxon>
        <taxon>Dalbergieae</taxon>
        <taxon>Pterocarpus clade</taxon>
        <taxon>Stylosanthes</taxon>
    </lineage>
</organism>
<comment type="similarity">
    <text evidence="2">Belongs to the EBP family.</text>
</comment>
<evidence type="ECO:0000256" key="2">
    <source>
        <dbReference type="ARBA" id="ARBA00008337"/>
    </source>
</evidence>
<keyword evidence="11" id="KW-0753">Steroid metabolism</keyword>
<feature type="domain" description="EXPERA" evidence="14">
    <location>
        <begin position="247"/>
        <end position="324"/>
    </location>
</feature>
<gene>
    <name evidence="15" type="ORF">PIB30_089625</name>
</gene>
<evidence type="ECO:0000256" key="5">
    <source>
        <dbReference type="ARBA" id="ARBA00022955"/>
    </source>
</evidence>
<dbReference type="Proteomes" id="UP001341840">
    <property type="component" value="Unassembled WGS sequence"/>
</dbReference>
<dbReference type="PANTHER" id="PTHR14207">
    <property type="entry name" value="STEROL ISOMERASE"/>
    <property type="match status" value="1"/>
</dbReference>
<evidence type="ECO:0000313" key="16">
    <source>
        <dbReference type="Proteomes" id="UP001341840"/>
    </source>
</evidence>
<proteinExistence type="inferred from homology"/>
<evidence type="ECO:0000256" key="9">
    <source>
        <dbReference type="ARBA" id="ARBA00023136"/>
    </source>
</evidence>
<dbReference type="PROSITE" id="PS51751">
    <property type="entry name" value="EXPERA"/>
    <property type="match status" value="1"/>
</dbReference>
<dbReference type="InterPro" id="IPR007905">
    <property type="entry name" value="EBP"/>
</dbReference>
<keyword evidence="3" id="KW-0444">Lipid biosynthesis</keyword>
<name>A0ABU6VXP1_9FABA</name>
<evidence type="ECO:0000256" key="8">
    <source>
        <dbReference type="ARBA" id="ARBA00023098"/>
    </source>
</evidence>
<keyword evidence="7" id="KW-0756">Sterol biosynthesis</keyword>
<evidence type="ECO:0000313" key="15">
    <source>
        <dbReference type="EMBL" id="MED6176583.1"/>
    </source>
</evidence>
<keyword evidence="12" id="KW-0413">Isomerase</keyword>
<comment type="subcellular location">
    <subcellularLocation>
        <location evidence="1">Membrane</location>
        <topology evidence="1">Multi-pass membrane protein</topology>
    </subcellularLocation>
</comment>
<keyword evidence="16" id="KW-1185">Reference proteome</keyword>
<reference evidence="15 16" key="1">
    <citation type="journal article" date="2023" name="Plants (Basel)">
        <title>Bridging the Gap: Combining Genomics and Transcriptomics Approaches to Understand Stylosanthes scabra, an Orphan Legume from the Brazilian Caatinga.</title>
        <authorList>
            <person name="Ferreira-Neto J.R.C."/>
            <person name="da Silva M.D."/>
            <person name="Binneck E."/>
            <person name="de Melo N.F."/>
            <person name="da Silva R.H."/>
            <person name="de Melo A.L.T.M."/>
            <person name="Pandolfi V."/>
            <person name="Bustamante F.O."/>
            <person name="Brasileiro-Vidal A.C."/>
            <person name="Benko-Iseppon A.M."/>
        </authorList>
    </citation>
    <scope>NUCLEOTIDE SEQUENCE [LARGE SCALE GENOMIC DNA]</scope>
    <source>
        <tissue evidence="15">Leaves</tissue>
    </source>
</reference>
<comment type="caution">
    <text evidence="15">The sequence shown here is derived from an EMBL/GenBank/DDBJ whole genome shotgun (WGS) entry which is preliminary data.</text>
</comment>
<evidence type="ECO:0000256" key="1">
    <source>
        <dbReference type="ARBA" id="ARBA00004141"/>
    </source>
</evidence>
<evidence type="ECO:0000256" key="12">
    <source>
        <dbReference type="ARBA" id="ARBA00023235"/>
    </source>
</evidence>